<dbReference type="EMBL" id="HBGS01030943">
    <property type="protein sequence ID" value="CAD9430039.1"/>
    <property type="molecule type" value="Transcribed_RNA"/>
</dbReference>
<accession>A0A7S2G325</accession>
<reference evidence="2" key="1">
    <citation type="submission" date="2021-01" db="EMBL/GenBank/DDBJ databases">
        <authorList>
            <person name="Corre E."/>
            <person name="Pelletier E."/>
            <person name="Niang G."/>
            <person name="Scheremetjew M."/>
            <person name="Finn R."/>
            <person name="Kale V."/>
            <person name="Holt S."/>
            <person name="Cochrane G."/>
            <person name="Meng A."/>
            <person name="Brown T."/>
            <person name="Cohen L."/>
        </authorList>
    </citation>
    <scope>NUCLEOTIDE SEQUENCE</scope>
    <source>
        <strain evidence="2">CCMP1381</strain>
    </source>
</reference>
<protein>
    <submittedName>
        <fullName evidence="2">Uncharacterized protein</fullName>
    </submittedName>
</protein>
<gene>
    <name evidence="2" type="ORF">DSPE1174_LOCUS15797</name>
</gene>
<sequence length="114" mass="11905">MLHRILASSVPSSLETLGSETHSLQIPVEYIPSQTQTQASHQLQMSMASPPAQGSNLPFSSDHSELTPGMGSTPGGTGGAEDINIQAGLLDANSVLFKDEMPPEKKARAGGIHV</sequence>
<evidence type="ECO:0000256" key="1">
    <source>
        <dbReference type="SAM" id="MobiDB-lite"/>
    </source>
</evidence>
<proteinExistence type="predicted"/>
<feature type="region of interest" description="Disordered" evidence="1">
    <location>
        <begin position="32"/>
        <end position="82"/>
    </location>
</feature>
<name>A0A7S2G325_9STRA</name>
<organism evidence="2">
    <name type="scientific">Octactis speculum</name>
    <dbReference type="NCBI Taxonomy" id="3111310"/>
    <lineage>
        <taxon>Eukaryota</taxon>
        <taxon>Sar</taxon>
        <taxon>Stramenopiles</taxon>
        <taxon>Ochrophyta</taxon>
        <taxon>Dictyochophyceae</taxon>
        <taxon>Dictyochales</taxon>
        <taxon>Dictyochaceae</taxon>
        <taxon>Octactis</taxon>
    </lineage>
</organism>
<evidence type="ECO:0000313" key="2">
    <source>
        <dbReference type="EMBL" id="CAD9430039.1"/>
    </source>
</evidence>
<dbReference type="AlphaFoldDB" id="A0A7S2G325"/>
<feature type="compositionally biased region" description="Polar residues" evidence="1">
    <location>
        <begin position="32"/>
        <end position="61"/>
    </location>
</feature>